<feature type="repeat" description="RCC1" evidence="2">
    <location>
        <begin position="61"/>
        <end position="109"/>
    </location>
</feature>
<dbReference type="PANTHER" id="PTHR22872:SF6">
    <property type="entry name" value="E3 UBIQUITIN-PROTEIN LIGASE HERC1-RELATED"/>
    <property type="match status" value="1"/>
</dbReference>
<proteinExistence type="predicted"/>
<dbReference type="Gene3D" id="2.130.10.30">
    <property type="entry name" value="Regulator of chromosome condensation 1/beta-lactamase-inhibitor protein II"/>
    <property type="match status" value="1"/>
</dbReference>
<gene>
    <name evidence="3" type="ORF">NDU88_000367</name>
</gene>
<evidence type="ECO:0000256" key="2">
    <source>
        <dbReference type="PROSITE-ProRule" id="PRU00235"/>
    </source>
</evidence>
<feature type="repeat" description="RCC1" evidence="2">
    <location>
        <begin position="165"/>
        <end position="216"/>
    </location>
</feature>
<dbReference type="Proteomes" id="UP001066276">
    <property type="component" value="Chromosome 1_1"/>
</dbReference>
<dbReference type="InterPro" id="IPR009091">
    <property type="entry name" value="RCC1/BLIP-II"/>
</dbReference>
<dbReference type="PANTHER" id="PTHR22872">
    <property type="entry name" value="BTK-BINDING PROTEIN-RELATED"/>
    <property type="match status" value="1"/>
</dbReference>
<accession>A0AAV7WJB0</accession>
<keyword evidence="4" id="KW-1185">Reference proteome</keyword>
<protein>
    <submittedName>
        <fullName evidence="3">Uncharacterized protein</fullName>
    </submittedName>
</protein>
<sequence>MEALAKRSTFPECFSPGNLEEVPEAATVAALDNRSWTMTMDEQLVLWASARPEDWQLGGKAHVYLWGSGQQGQLADIGSSALVPTLASSLVQADQVICGQNCTFLIQISGTVLSFGEGSYGRLGHGNSDDLSIPTVVTALQGYVVTQIATSCGSDGHSLALTDSGEAFSWGDGDYGKLGHGNSERQRRPRLIEIFQGEEVVQVSISWCLSACLKSVTA</sequence>
<dbReference type="InterPro" id="IPR000408">
    <property type="entry name" value="Reg_chr_condens"/>
</dbReference>
<evidence type="ECO:0000313" key="4">
    <source>
        <dbReference type="Proteomes" id="UP001066276"/>
    </source>
</evidence>
<keyword evidence="1" id="KW-0677">Repeat</keyword>
<reference evidence="3" key="1">
    <citation type="journal article" date="2022" name="bioRxiv">
        <title>Sequencing and chromosome-scale assembly of the giantPleurodeles waltlgenome.</title>
        <authorList>
            <person name="Brown T."/>
            <person name="Elewa A."/>
            <person name="Iarovenko S."/>
            <person name="Subramanian E."/>
            <person name="Araus A.J."/>
            <person name="Petzold A."/>
            <person name="Susuki M."/>
            <person name="Suzuki K.-i.T."/>
            <person name="Hayashi T."/>
            <person name="Toyoda A."/>
            <person name="Oliveira C."/>
            <person name="Osipova E."/>
            <person name="Leigh N.D."/>
            <person name="Simon A."/>
            <person name="Yun M.H."/>
        </authorList>
    </citation>
    <scope>NUCLEOTIDE SEQUENCE</scope>
    <source>
        <strain evidence="3">20211129_DDA</strain>
        <tissue evidence="3">Liver</tissue>
    </source>
</reference>
<evidence type="ECO:0000313" key="3">
    <source>
        <dbReference type="EMBL" id="KAJ1212716.1"/>
    </source>
</evidence>
<dbReference type="Pfam" id="PF00415">
    <property type="entry name" value="RCC1"/>
    <property type="match status" value="3"/>
</dbReference>
<dbReference type="AlphaFoldDB" id="A0AAV7WJB0"/>
<comment type="caution">
    <text evidence="3">The sequence shown here is derived from an EMBL/GenBank/DDBJ whole genome shotgun (WGS) entry which is preliminary data.</text>
</comment>
<name>A0AAV7WJB0_PLEWA</name>
<evidence type="ECO:0000256" key="1">
    <source>
        <dbReference type="ARBA" id="ARBA00022737"/>
    </source>
</evidence>
<dbReference type="InterPro" id="IPR051625">
    <property type="entry name" value="Signaling_Regulatory_Domain"/>
</dbReference>
<dbReference type="PROSITE" id="PS50012">
    <property type="entry name" value="RCC1_3"/>
    <property type="match status" value="3"/>
</dbReference>
<feature type="repeat" description="RCC1" evidence="2">
    <location>
        <begin position="110"/>
        <end position="164"/>
    </location>
</feature>
<dbReference type="SUPFAM" id="SSF50985">
    <property type="entry name" value="RCC1/BLIP-II"/>
    <property type="match status" value="1"/>
</dbReference>
<organism evidence="3 4">
    <name type="scientific">Pleurodeles waltl</name>
    <name type="common">Iberian ribbed newt</name>
    <dbReference type="NCBI Taxonomy" id="8319"/>
    <lineage>
        <taxon>Eukaryota</taxon>
        <taxon>Metazoa</taxon>
        <taxon>Chordata</taxon>
        <taxon>Craniata</taxon>
        <taxon>Vertebrata</taxon>
        <taxon>Euteleostomi</taxon>
        <taxon>Amphibia</taxon>
        <taxon>Batrachia</taxon>
        <taxon>Caudata</taxon>
        <taxon>Salamandroidea</taxon>
        <taxon>Salamandridae</taxon>
        <taxon>Pleurodelinae</taxon>
        <taxon>Pleurodeles</taxon>
    </lineage>
</organism>
<dbReference type="EMBL" id="JANPWB010000001">
    <property type="protein sequence ID" value="KAJ1212716.1"/>
    <property type="molecule type" value="Genomic_DNA"/>
</dbReference>